<dbReference type="Gene3D" id="2.40.100.10">
    <property type="entry name" value="Cyclophilin-like"/>
    <property type="match status" value="1"/>
</dbReference>
<protein>
    <recommendedName>
        <fullName evidence="5">Peptidyl-prolyl cis-trans isomerase</fullName>
        <shortName evidence="5">PPIase</shortName>
        <ecNumber evidence="5">5.2.1.8</ecNumber>
    </recommendedName>
</protein>
<dbReference type="EMBL" id="WJXA01000001">
    <property type="protein sequence ID" value="KAF7153107.1"/>
    <property type="molecule type" value="Genomic_DNA"/>
</dbReference>
<evidence type="ECO:0000256" key="4">
    <source>
        <dbReference type="ARBA" id="ARBA00023235"/>
    </source>
</evidence>
<dbReference type="PRINTS" id="PR00153">
    <property type="entry name" value="CSAPPISMRASE"/>
</dbReference>
<gene>
    <name evidence="8" type="ORF">RHSIM_Rhsim01G0288000</name>
</gene>
<dbReference type="SUPFAM" id="SSF50891">
    <property type="entry name" value="Cyclophilin-like"/>
    <property type="match status" value="1"/>
</dbReference>
<dbReference type="GO" id="GO:0003755">
    <property type="term" value="F:peptidyl-prolyl cis-trans isomerase activity"/>
    <property type="evidence" value="ECO:0007669"/>
    <property type="project" value="UniProtKB-UniRule"/>
</dbReference>
<dbReference type="PANTHER" id="PTHR11071:SF420">
    <property type="entry name" value="PEPTIDYL-PROLYL CIS-TRANS ISOMERASE CYP20-3, CHLOROPLASTIC"/>
    <property type="match status" value="1"/>
</dbReference>
<feature type="compositionally biased region" description="Low complexity" evidence="6">
    <location>
        <begin position="28"/>
        <end position="42"/>
    </location>
</feature>
<evidence type="ECO:0000256" key="2">
    <source>
        <dbReference type="ARBA" id="ARBA00007365"/>
    </source>
</evidence>
<dbReference type="PROSITE" id="PS00170">
    <property type="entry name" value="CSA_PPIASE_1"/>
    <property type="match status" value="1"/>
</dbReference>
<evidence type="ECO:0000256" key="3">
    <source>
        <dbReference type="ARBA" id="ARBA00023110"/>
    </source>
</evidence>
<dbReference type="OrthoDB" id="193499at2759"/>
<dbReference type="AlphaFoldDB" id="A0A834HH56"/>
<dbReference type="InterPro" id="IPR029000">
    <property type="entry name" value="Cyclophilin-like_dom_sf"/>
</dbReference>
<dbReference type="GO" id="GO:0006457">
    <property type="term" value="P:protein folding"/>
    <property type="evidence" value="ECO:0007669"/>
    <property type="project" value="InterPro"/>
</dbReference>
<evidence type="ECO:0000256" key="1">
    <source>
        <dbReference type="ARBA" id="ARBA00000971"/>
    </source>
</evidence>
<dbReference type="PANTHER" id="PTHR11071">
    <property type="entry name" value="PEPTIDYL-PROLYL CIS-TRANS ISOMERASE"/>
    <property type="match status" value="1"/>
</dbReference>
<dbReference type="InterPro" id="IPR020892">
    <property type="entry name" value="Cyclophilin-type_PPIase_CS"/>
</dbReference>
<keyword evidence="3 5" id="KW-0697">Rotamase</keyword>
<evidence type="ECO:0000313" key="9">
    <source>
        <dbReference type="Proteomes" id="UP000626092"/>
    </source>
</evidence>
<reference evidence="8" key="1">
    <citation type="submission" date="2019-11" db="EMBL/GenBank/DDBJ databases">
        <authorList>
            <person name="Liu Y."/>
            <person name="Hou J."/>
            <person name="Li T.-Q."/>
            <person name="Guan C.-H."/>
            <person name="Wu X."/>
            <person name="Wu H.-Z."/>
            <person name="Ling F."/>
            <person name="Zhang R."/>
            <person name="Shi X.-G."/>
            <person name="Ren J.-P."/>
            <person name="Chen E.-F."/>
            <person name="Sun J.-M."/>
        </authorList>
    </citation>
    <scope>NUCLEOTIDE SEQUENCE</scope>
    <source>
        <strain evidence="8">Adult_tree_wgs_1</strain>
        <tissue evidence="8">Leaves</tissue>
    </source>
</reference>
<evidence type="ECO:0000259" key="7">
    <source>
        <dbReference type="PROSITE" id="PS50072"/>
    </source>
</evidence>
<feature type="region of interest" description="Disordered" evidence="6">
    <location>
        <begin position="1"/>
        <end position="86"/>
    </location>
</feature>
<dbReference type="CDD" id="cd01926">
    <property type="entry name" value="cyclophilin_ABH_like"/>
    <property type="match status" value="1"/>
</dbReference>
<dbReference type="GO" id="GO:0005737">
    <property type="term" value="C:cytoplasm"/>
    <property type="evidence" value="ECO:0007669"/>
    <property type="project" value="TreeGrafter"/>
</dbReference>
<feature type="compositionally biased region" description="Low complexity" evidence="6">
    <location>
        <begin position="61"/>
        <end position="78"/>
    </location>
</feature>
<dbReference type="Pfam" id="PF00160">
    <property type="entry name" value="Pro_isomerase"/>
    <property type="match status" value="1"/>
</dbReference>
<name>A0A834HH56_RHOSS</name>
<comment type="caution">
    <text evidence="8">The sequence shown here is derived from an EMBL/GenBank/DDBJ whole genome shotgun (WGS) entry which is preliminary data.</text>
</comment>
<keyword evidence="9" id="KW-1185">Reference proteome</keyword>
<dbReference type="PROSITE" id="PS50072">
    <property type="entry name" value="CSA_PPIASE_2"/>
    <property type="match status" value="1"/>
</dbReference>
<comment type="similarity">
    <text evidence="2 5">Belongs to the cyclophilin-type PPIase family.</text>
</comment>
<organism evidence="8 9">
    <name type="scientific">Rhododendron simsii</name>
    <name type="common">Sims's rhododendron</name>
    <dbReference type="NCBI Taxonomy" id="118357"/>
    <lineage>
        <taxon>Eukaryota</taxon>
        <taxon>Viridiplantae</taxon>
        <taxon>Streptophyta</taxon>
        <taxon>Embryophyta</taxon>
        <taxon>Tracheophyta</taxon>
        <taxon>Spermatophyta</taxon>
        <taxon>Magnoliopsida</taxon>
        <taxon>eudicotyledons</taxon>
        <taxon>Gunneridae</taxon>
        <taxon>Pentapetalae</taxon>
        <taxon>asterids</taxon>
        <taxon>Ericales</taxon>
        <taxon>Ericaceae</taxon>
        <taxon>Ericoideae</taxon>
        <taxon>Rhodoreae</taxon>
        <taxon>Rhododendron</taxon>
    </lineage>
</organism>
<feature type="domain" description="PPIase cyclophilin-type" evidence="7">
    <location>
        <begin position="121"/>
        <end position="282"/>
    </location>
</feature>
<dbReference type="GO" id="GO:0016018">
    <property type="term" value="F:cyclosporin A binding"/>
    <property type="evidence" value="ECO:0007669"/>
    <property type="project" value="TreeGrafter"/>
</dbReference>
<comment type="catalytic activity">
    <reaction evidence="1 5">
        <text>[protein]-peptidylproline (omega=180) = [protein]-peptidylproline (omega=0)</text>
        <dbReference type="Rhea" id="RHEA:16237"/>
        <dbReference type="Rhea" id="RHEA-COMP:10747"/>
        <dbReference type="Rhea" id="RHEA-COMP:10748"/>
        <dbReference type="ChEBI" id="CHEBI:83833"/>
        <dbReference type="ChEBI" id="CHEBI:83834"/>
        <dbReference type="EC" id="5.2.1.8"/>
    </reaction>
</comment>
<accession>A0A834HH56</accession>
<comment type="function">
    <text evidence="5">PPIases accelerate the folding of proteins. It catalyzes the cis-trans isomerization of proline imidic peptide bonds in oligopeptides.</text>
</comment>
<dbReference type="EC" id="5.2.1.8" evidence="5"/>
<dbReference type="Proteomes" id="UP000626092">
    <property type="component" value="Unassembled WGS sequence"/>
</dbReference>
<proteinExistence type="inferred from homology"/>
<keyword evidence="4 5" id="KW-0413">Isomerase</keyword>
<sequence>MSGSGGFAVSRTHGGDRFYTPPGRRRQLLLQQEKLQRQQLLRPLKSDAAAEAENRTDSDDSTTTLSKPTPSVCSSSSSPPRPPPADVTNLDRLVESVTPFIPARLSPEDLKLQAKVTTNCFFDVDIGGEPVGRIVTGLFGDTVPKTVENFRALCTGNFEREKGYGYKGCSFHRIIKEFMIQGGDFTEGDGTGGISIYGSSFEDENFTLKHVGPGVLSMANAGPNTNGSQFFICTVKTPWLDNRHVVFGHVIEGMDVLEKLESQETSRSDIPRQPCRIINCGELPLDG</sequence>
<evidence type="ECO:0000256" key="5">
    <source>
        <dbReference type="RuleBase" id="RU363019"/>
    </source>
</evidence>
<dbReference type="InterPro" id="IPR002130">
    <property type="entry name" value="Cyclophilin-type_PPIase_dom"/>
</dbReference>
<evidence type="ECO:0000313" key="8">
    <source>
        <dbReference type="EMBL" id="KAF7153107.1"/>
    </source>
</evidence>
<evidence type="ECO:0000256" key="6">
    <source>
        <dbReference type="SAM" id="MobiDB-lite"/>
    </source>
</evidence>
<dbReference type="FunFam" id="2.40.100.10:FF:000001">
    <property type="entry name" value="Peptidyl-prolyl cis-trans isomerase"/>
    <property type="match status" value="1"/>
</dbReference>